<evidence type="ECO:0000259" key="2">
    <source>
        <dbReference type="Pfam" id="PF13401"/>
    </source>
</evidence>
<dbReference type="InterPro" id="IPR027417">
    <property type="entry name" value="P-loop_NTPase"/>
</dbReference>
<dbReference type="RefSeq" id="WP_199393347.1">
    <property type="nucleotide sequence ID" value="NZ_JAEMHK010000001.1"/>
</dbReference>
<evidence type="ECO:0000313" key="3">
    <source>
        <dbReference type="EMBL" id="MBJ6798821.1"/>
    </source>
</evidence>
<organism evidence="3 4">
    <name type="scientific">Geomonas propionica</name>
    <dbReference type="NCBI Taxonomy" id="2798582"/>
    <lineage>
        <taxon>Bacteria</taxon>
        <taxon>Pseudomonadati</taxon>
        <taxon>Thermodesulfobacteriota</taxon>
        <taxon>Desulfuromonadia</taxon>
        <taxon>Geobacterales</taxon>
        <taxon>Geobacteraceae</taxon>
        <taxon>Geomonas</taxon>
    </lineage>
</organism>
<dbReference type="SUPFAM" id="SSF52540">
    <property type="entry name" value="P-loop containing nucleoside triphosphate hydrolases"/>
    <property type="match status" value="1"/>
</dbReference>
<reference evidence="3 4" key="1">
    <citation type="submission" date="2020-12" db="EMBL/GenBank/DDBJ databases">
        <title>Geomonas sp. Red259, isolated from paddy soil.</title>
        <authorList>
            <person name="Xu Z."/>
            <person name="Zhang Z."/>
            <person name="Masuda Y."/>
            <person name="Itoh H."/>
            <person name="Senoo K."/>
        </authorList>
    </citation>
    <scope>NUCLEOTIDE SEQUENCE [LARGE SCALE GENOMIC DNA]</scope>
    <source>
        <strain evidence="3 4">Red259</strain>
    </source>
</reference>
<keyword evidence="3" id="KW-0547">Nucleotide-binding</keyword>
<keyword evidence="3" id="KW-0067">ATP-binding</keyword>
<feature type="region of interest" description="Disordered" evidence="1">
    <location>
        <begin position="413"/>
        <end position="442"/>
    </location>
</feature>
<feature type="compositionally biased region" description="Basic and acidic residues" evidence="1">
    <location>
        <begin position="432"/>
        <end position="442"/>
    </location>
</feature>
<dbReference type="InterPro" id="IPR049945">
    <property type="entry name" value="AAA_22"/>
</dbReference>
<dbReference type="GO" id="GO:0005524">
    <property type="term" value="F:ATP binding"/>
    <property type="evidence" value="ECO:0007669"/>
    <property type="project" value="UniProtKB-KW"/>
</dbReference>
<protein>
    <submittedName>
        <fullName evidence="3">ATP-binding protein</fullName>
    </submittedName>
</protein>
<dbReference type="EMBL" id="JAEMHK010000001">
    <property type="protein sequence ID" value="MBJ6798821.1"/>
    <property type="molecule type" value="Genomic_DNA"/>
</dbReference>
<name>A0ABS0YLG3_9BACT</name>
<sequence>MSEVVYTPHPLSEFAGNPLVEVLKPLPADSIDKAKLLMRKPDFDVQELDLDSSMRRLCTARLKSFMFPTHKHVQIFSNIHSLIVGGYKDRNPLTAQGQQSLYQRSTSPSTVTFITGLSGIGKSAMVRSIMRAIGTQVIDHSEYNGRPCPYTQILYLMQNVPVNSTPKNMCMTLGSEMDNLLQKEIVAPIFAKNKTHTDFILGLKRSVKHLRLGAIVIDELQNVNLRKGANKEEFLAMVSNFRDELGVPIILIGTTAAKKILFDNKNISVLRRFCDGGFEELAPQKSHEEEDWYKFCKAMWRYQWVKDPIEFSDDMCKLLYTLTQGVTGILLTLFINCQMAAIGGEERIDQDLVEDVYQEQMKPLHAALDALRSKDPVQIARFDDLYFSAANEVTNFADCRMDEVRKAEEQAVAATAASEQTSSPARKKKRSPEKVAELRQELMSDQEQYVKMDDILNG</sequence>
<feature type="compositionally biased region" description="Low complexity" evidence="1">
    <location>
        <begin position="413"/>
        <end position="424"/>
    </location>
</feature>
<evidence type="ECO:0000256" key="1">
    <source>
        <dbReference type="SAM" id="MobiDB-lite"/>
    </source>
</evidence>
<gene>
    <name evidence="3" type="ORF">JFN90_01580</name>
</gene>
<keyword evidence="4" id="KW-1185">Reference proteome</keyword>
<evidence type="ECO:0000313" key="4">
    <source>
        <dbReference type="Proteomes" id="UP000641025"/>
    </source>
</evidence>
<dbReference type="Proteomes" id="UP000641025">
    <property type="component" value="Unassembled WGS sequence"/>
</dbReference>
<comment type="caution">
    <text evidence="3">The sequence shown here is derived from an EMBL/GenBank/DDBJ whole genome shotgun (WGS) entry which is preliminary data.</text>
</comment>
<feature type="domain" description="ORC1/DEAH AAA+ ATPase" evidence="2">
    <location>
        <begin position="110"/>
        <end position="261"/>
    </location>
</feature>
<dbReference type="Gene3D" id="3.40.50.300">
    <property type="entry name" value="P-loop containing nucleotide triphosphate hydrolases"/>
    <property type="match status" value="1"/>
</dbReference>
<proteinExistence type="predicted"/>
<accession>A0ABS0YLG3</accession>
<dbReference type="Pfam" id="PF13401">
    <property type="entry name" value="AAA_22"/>
    <property type="match status" value="1"/>
</dbReference>